<protein>
    <recommendedName>
        <fullName evidence="4">Outer membrane protein W</fullName>
    </recommendedName>
</protein>
<dbReference type="RefSeq" id="WP_034214647.1">
    <property type="nucleotide sequence ID" value="NZ_AVCK01000055.1"/>
</dbReference>
<dbReference type="OrthoDB" id="9807574at2"/>
<keyword evidence="1" id="KW-0732">Signal</keyword>
<proteinExistence type="predicted"/>
<dbReference type="Gene3D" id="2.40.160.20">
    <property type="match status" value="1"/>
</dbReference>
<evidence type="ECO:0000256" key="1">
    <source>
        <dbReference type="SAM" id="SignalP"/>
    </source>
</evidence>
<dbReference type="Pfam" id="PF03922">
    <property type="entry name" value="OmpW"/>
    <property type="match status" value="1"/>
</dbReference>
<feature type="chain" id="PRO_5001868834" description="Outer membrane protein W" evidence="1">
    <location>
        <begin position="25"/>
        <end position="207"/>
    </location>
</feature>
<accession>A0A091ASR6</accession>
<organism evidence="2 3">
    <name type="scientific">Arenimonas metalli CF5-1</name>
    <dbReference type="NCBI Taxonomy" id="1384056"/>
    <lineage>
        <taxon>Bacteria</taxon>
        <taxon>Pseudomonadati</taxon>
        <taxon>Pseudomonadota</taxon>
        <taxon>Gammaproteobacteria</taxon>
        <taxon>Lysobacterales</taxon>
        <taxon>Lysobacteraceae</taxon>
        <taxon>Arenimonas</taxon>
    </lineage>
</organism>
<feature type="signal peptide" evidence="1">
    <location>
        <begin position="1"/>
        <end position="24"/>
    </location>
</feature>
<dbReference type="InterPro" id="IPR011250">
    <property type="entry name" value="OMP/PagP_B-barrel"/>
</dbReference>
<dbReference type="SUPFAM" id="SSF56925">
    <property type="entry name" value="OMPA-like"/>
    <property type="match status" value="1"/>
</dbReference>
<gene>
    <name evidence="2" type="ORF">N787_04425</name>
</gene>
<dbReference type="AlphaFoldDB" id="A0A091ASR6"/>
<dbReference type="GO" id="GO:0019867">
    <property type="term" value="C:outer membrane"/>
    <property type="evidence" value="ECO:0007669"/>
    <property type="project" value="InterPro"/>
</dbReference>
<sequence>MRFSARFAPLAALAALALAPAAMAQEAGDWTFSVGAHVVDPASDNGTLAGGALATDVGSDWRPTITAEYFFSPRLGLEVLASLPFEHDIRLNGAAAGSTKHLPPTVTLQYHFEGTQRIKPFIGAGLNYTLFFEEQTRGPLAGTELELDDSLGLAAHAGLDFAIGKAKWLRVDARWMDIDTDVKVNGADVGTVEIDPVVYGAAFVWAF</sequence>
<keyword evidence="3" id="KW-1185">Reference proteome</keyword>
<evidence type="ECO:0008006" key="4">
    <source>
        <dbReference type="Google" id="ProtNLM"/>
    </source>
</evidence>
<reference evidence="2 3" key="1">
    <citation type="submission" date="2013-09" db="EMBL/GenBank/DDBJ databases">
        <title>Genome sequencing of Arenimonas metalli.</title>
        <authorList>
            <person name="Chen F."/>
            <person name="Wang G."/>
        </authorList>
    </citation>
    <scope>NUCLEOTIDE SEQUENCE [LARGE SCALE GENOMIC DNA]</scope>
    <source>
        <strain evidence="2 3">CF5-1</strain>
    </source>
</reference>
<dbReference type="PATRIC" id="fig|1384056.3.peg.2406"/>
<dbReference type="STRING" id="1384056.N787_04425"/>
<dbReference type="eggNOG" id="COG3047">
    <property type="taxonomic scope" value="Bacteria"/>
</dbReference>
<dbReference type="GO" id="GO:0055085">
    <property type="term" value="P:transmembrane transport"/>
    <property type="evidence" value="ECO:0007669"/>
    <property type="project" value="TreeGrafter"/>
</dbReference>
<dbReference type="PANTHER" id="PTHR36920">
    <property type="match status" value="1"/>
</dbReference>
<evidence type="ECO:0000313" key="2">
    <source>
        <dbReference type="EMBL" id="KFN42019.1"/>
    </source>
</evidence>
<evidence type="ECO:0000313" key="3">
    <source>
        <dbReference type="Proteomes" id="UP000029393"/>
    </source>
</evidence>
<dbReference type="InterPro" id="IPR005618">
    <property type="entry name" value="OMPW"/>
</dbReference>
<dbReference type="EMBL" id="AVCK01000055">
    <property type="protein sequence ID" value="KFN42019.1"/>
    <property type="molecule type" value="Genomic_DNA"/>
</dbReference>
<name>A0A091ASR6_9GAMM</name>
<dbReference type="Proteomes" id="UP000029393">
    <property type="component" value="Unassembled WGS sequence"/>
</dbReference>
<comment type="caution">
    <text evidence="2">The sequence shown here is derived from an EMBL/GenBank/DDBJ whole genome shotgun (WGS) entry which is preliminary data.</text>
</comment>
<dbReference type="PANTHER" id="PTHR36920:SF1">
    <property type="entry name" value="OUTER MEMBRANE PROTEIN W"/>
    <property type="match status" value="1"/>
</dbReference>